<dbReference type="Proteomes" id="UP000827889">
    <property type="component" value="Chromosome 3"/>
</dbReference>
<evidence type="ECO:0000313" key="4">
    <source>
        <dbReference type="Proteomes" id="UP000827889"/>
    </source>
</evidence>
<feature type="compositionally biased region" description="Pro residues" evidence="3">
    <location>
        <begin position="284"/>
        <end position="301"/>
    </location>
</feature>
<keyword evidence="1 2" id="KW-0175">Coiled coil</keyword>
<evidence type="ECO:0000256" key="1">
    <source>
        <dbReference type="ARBA" id="ARBA00023054"/>
    </source>
</evidence>
<organism evidence="4 5">
    <name type="scientific">Rhodamnia argentea</name>
    <dbReference type="NCBI Taxonomy" id="178133"/>
    <lineage>
        <taxon>Eukaryota</taxon>
        <taxon>Viridiplantae</taxon>
        <taxon>Streptophyta</taxon>
        <taxon>Embryophyta</taxon>
        <taxon>Tracheophyta</taxon>
        <taxon>Spermatophyta</taxon>
        <taxon>Magnoliopsida</taxon>
        <taxon>eudicotyledons</taxon>
        <taxon>Gunneridae</taxon>
        <taxon>Pentapetalae</taxon>
        <taxon>rosids</taxon>
        <taxon>malvids</taxon>
        <taxon>Myrtales</taxon>
        <taxon>Myrtaceae</taxon>
        <taxon>Myrtoideae</taxon>
        <taxon>Myrteae</taxon>
        <taxon>Australasian group</taxon>
        <taxon>Rhodamnia</taxon>
    </lineage>
</organism>
<name>A0ABM3H731_9MYRT</name>
<keyword evidence="4" id="KW-1185">Reference proteome</keyword>
<dbReference type="GeneID" id="115750432"/>
<dbReference type="PANTHER" id="PTHR31342">
    <property type="entry name" value="PROTEIN CHUP1, CHLOROPLASTIC"/>
    <property type="match status" value="1"/>
</dbReference>
<feature type="region of interest" description="Disordered" evidence="3">
    <location>
        <begin position="206"/>
        <end position="350"/>
    </location>
</feature>
<feature type="compositionally biased region" description="Pro residues" evidence="3">
    <location>
        <begin position="314"/>
        <end position="323"/>
    </location>
</feature>
<accession>A0ABM3H731</accession>
<evidence type="ECO:0000256" key="3">
    <source>
        <dbReference type="SAM" id="MobiDB-lite"/>
    </source>
</evidence>
<dbReference type="RefSeq" id="XP_048132419.1">
    <property type="nucleotide sequence ID" value="XM_048276462.1"/>
</dbReference>
<protein>
    <submittedName>
        <fullName evidence="5">Uncharacterized protein LOC115750432 isoform X1</fullName>
    </submittedName>
</protein>
<feature type="compositionally biased region" description="Pro residues" evidence="3">
    <location>
        <begin position="425"/>
        <end position="442"/>
    </location>
</feature>
<gene>
    <name evidence="5" type="primary">LOC115750432</name>
</gene>
<feature type="compositionally biased region" description="Pro residues" evidence="3">
    <location>
        <begin position="210"/>
        <end position="225"/>
    </location>
</feature>
<sequence>MDNLQGNKTRRRVKLIEMKRAAIDQGVASFCNAIKSLGELWKMNHEWMENINPDEFGGMDSINLEKLGMLPLPMQFTFHWKDILAVSFQLSITVDNSVCVRNQFLRNQFLNSFHVSLFSPAVDEVVETHVLRESQANQNSFNPIPTTSIWEPKKTRRLPTDVSFIPCLFRSLRRNAVKKPEPIQEILAEASKSGATPAALAQKSYWNAKAPPPPPPQPPPPPPSSPNLIPNLAAQPAPQPVLSKISGTVLPKKPPPPPPPPPPQAAPPPQPPKSKISGTVLTKKPPPPPPPPHRPTTPREPAPTKISGAVSTIKPPPPPPPLPGAKEAAPSPPKHEPPVSQNAAAQGMVDSEPVVDMIAVVRIKAPPPAAPPLPSPKLPPAEVAAGELPPLPTAPKIPRTAQITPSPPLPPALPPLPAPSKGSIPSPPPPVIKGAPPPPPPSFSATKSLNPKKATTRLRRSTQIASLYRFLKGQIEGSNLEIKLNSGRNRQVGGSADGKQGMADTIVEMKKRSSYFQKIEKDVQMHGKTIKDLTAKIYSFQTKDMIELIKFRNFIESHLQNLTDETQVLARFEDFPTKKLEALRAAAALRLKLEAIVVDLQNWKTAPPLGKLLDQIENYFNKMKREIDTLERIKDEESKMFRRNNIEFDFSILVRIKELMVDISSRCMELALKESREAKEIENKVTVTKSQTQRTDCTKMLWRAFQFAFRVYSFAGGHDDHAENLSKELAHEIEASS</sequence>
<dbReference type="PANTHER" id="PTHR31342:SF16">
    <property type="entry name" value="TALIN_MIDDLE DOMAIN-CONTAINING PROTEIN"/>
    <property type="match status" value="1"/>
</dbReference>
<evidence type="ECO:0000256" key="2">
    <source>
        <dbReference type="SAM" id="Coils"/>
    </source>
</evidence>
<feature type="coiled-coil region" evidence="2">
    <location>
        <begin position="613"/>
        <end position="640"/>
    </location>
</feature>
<feature type="compositionally biased region" description="Pro residues" evidence="3">
    <location>
        <begin position="365"/>
        <end position="379"/>
    </location>
</feature>
<reference evidence="5" key="1">
    <citation type="submission" date="2025-08" db="UniProtKB">
        <authorList>
            <consortium name="RefSeq"/>
        </authorList>
    </citation>
    <scope>IDENTIFICATION</scope>
    <source>
        <tissue evidence="5">Leaf</tissue>
    </source>
</reference>
<dbReference type="InterPro" id="IPR040265">
    <property type="entry name" value="CHUP1/IPGA1-like"/>
</dbReference>
<feature type="region of interest" description="Disordered" evidence="3">
    <location>
        <begin position="365"/>
        <end position="458"/>
    </location>
</feature>
<feature type="compositionally biased region" description="Pro residues" evidence="3">
    <location>
        <begin position="405"/>
        <end position="418"/>
    </location>
</feature>
<feature type="compositionally biased region" description="Pro residues" evidence="3">
    <location>
        <begin position="252"/>
        <end position="272"/>
    </location>
</feature>
<evidence type="ECO:0000313" key="5">
    <source>
        <dbReference type="RefSeq" id="XP_048132419.1"/>
    </source>
</evidence>
<proteinExistence type="predicted"/>